<proteinExistence type="predicted"/>
<protein>
    <submittedName>
        <fullName evidence="1">Uncharacterized protein</fullName>
    </submittedName>
</protein>
<organism evidence="1 2">
    <name type="scientific">Spodoptera exigua</name>
    <name type="common">Beet armyworm</name>
    <name type="synonym">Noctua fulgens</name>
    <dbReference type="NCBI Taxonomy" id="7107"/>
    <lineage>
        <taxon>Eukaryota</taxon>
        <taxon>Metazoa</taxon>
        <taxon>Ecdysozoa</taxon>
        <taxon>Arthropoda</taxon>
        <taxon>Hexapoda</taxon>
        <taxon>Insecta</taxon>
        <taxon>Pterygota</taxon>
        <taxon>Neoptera</taxon>
        <taxon>Endopterygota</taxon>
        <taxon>Lepidoptera</taxon>
        <taxon>Glossata</taxon>
        <taxon>Ditrysia</taxon>
        <taxon>Noctuoidea</taxon>
        <taxon>Noctuidae</taxon>
        <taxon>Amphipyrinae</taxon>
        <taxon>Spodoptera</taxon>
    </lineage>
</organism>
<dbReference type="Proteomes" id="UP000648187">
    <property type="component" value="Unassembled WGS sequence"/>
</dbReference>
<sequence length="90" mass="9810">MTNNNNGYASGIFVRTPKIAERNTCTMFAARTLPDAGMTVTCWPAGVLVIIVWEGCCCCRFPASACIGYPSLAVPFSLKKENERGVPQYE</sequence>
<keyword evidence="2" id="KW-1185">Reference proteome</keyword>
<accession>A0A835L3D9</accession>
<name>A0A835L3D9_SPOEX</name>
<evidence type="ECO:0000313" key="1">
    <source>
        <dbReference type="EMBL" id="KAF9413207.1"/>
    </source>
</evidence>
<gene>
    <name evidence="1" type="ORF">HW555_008487</name>
</gene>
<evidence type="ECO:0000313" key="2">
    <source>
        <dbReference type="Proteomes" id="UP000648187"/>
    </source>
</evidence>
<reference evidence="1" key="1">
    <citation type="submission" date="2020-08" db="EMBL/GenBank/DDBJ databases">
        <title>Spodoptera exigua strain:BAW_Kor-Di-RS1 Genome sequencing and assembly.</title>
        <authorList>
            <person name="Kim J."/>
            <person name="Nam H.Y."/>
            <person name="Kwon M."/>
            <person name="Choi J.H."/>
            <person name="Cho S.R."/>
            <person name="Kim G.-H."/>
        </authorList>
    </citation>
    <scope>NUCLEOTIDE SEQUENCE</scope>
    <source>
        <strain evidence="1">BAW_Kor-Di-RS1</strain>
        <tissue evidence="1">Whole-body</tissue>
    </source>
</reference>
<comment type="caution">
    <text evidence="1">The sequence shown here is derived from an EMBL/GenBank/DDBJ whole genome shotgun (WGS) entry which is preliminary data.</text>
</comment>
<dbReference type="EMBL" id="JACKWZ010000167">
    <property type="protein sequence ID" value="KAF9413207.1"/>
    <property type="molecule type" value="Genomic_DNA"/>
</dbReference>
<dbReference type="AlphaFoldDB" id="A0A835L3D9"/>